<keyword evidence="2" id="KW-1185">Reference proteome</keyword>
<dbReference type="EMBL" id="OU015566">
    <property type="protein sequence ID" value="CAG5107100.1"/>
    <property type="molecule type" value="Genomic_DNA"/>
</dbReference>
<sequence>MSDEIAQIKQRYSQLKLCKLARDFLHEIVLIMHQVASYHRRFREDIIKSDRKGYTDVAFKNLKTLHQHMRQHFHKLSLVYSAIDEENAAALHNDLKSSISFLPKQPQEPALESELEKKLRSERDELLKVRDQKNAQMHDAIKLMRLLMGDLNEPDLSPQNTQNPKL</sequence>
<reference evidence="1 2" key="1">
    <citation type="submission" date="2021-04" db="EMBL/GenBank/DDBJ databases">
        <authorList>
            <person name="Bliznina A."/>
        </authorList>
    </citation>
    <scope>NUCLEOTIDE SEQUENCE [LARGE SCALE GENOMIC DNA]</scope>
</reference>
<proteinExistence type="predicted"/>
<accession>A0ABN7SX56</accession>
<gene>
    <name evidence="1" type="ORF">OKIOD_LOCUS11911</name>
</gene>
<dbReference type="Proteomes" id="UP001158576">
    <property type="component" value="Chromosome 1"/>
</dbReference>
<evidence type="ECO:0000313" key="2">
    <source>
        <dbReference type="Proteomes" id="UP001158576"/>
    </source>
</evidence>
<organism evidence="1 2">
    <name type="scientific">Oikopleura dioica</name>
    <name type="common">Tunicate</name>
    <dbReference type="NCBI Taxonomy" id="34765"/>
    <lineage>
        <taxon>Eukaryota</taxon>
        <taxon>Metazoa</taxon>
        <taxon>Chordata</taxon>
        <taxon>Tunicata</taxon>
        <taxon>Appendicularia</taxon>
        <taxon>Copelata</taxon>
        <taxon>Oikopleuridae</taxon>
        <taxon>Oikopleura</taxon>
    </lineage>
</organism>
<name>A0ABN7SX56_OIKDI</name>
<evidence type="ECO:0000313" key="1">
    <source>
        <dbReference type="EMBL" id="CAG5107100.1"/>
    </source>
</evidence>
<protein>
    <submittedName>
        <fullName evidence="1">Oidioi.mRNA.OKI2018_I69.chr1.g3146.t1.cds</fullName>
    </submittedName>
</protein>